<evidence type="ECO:0000313" key="5">
    <source>
        <dbReference type="Proteomes" id="UP000195814"/>
    </source>
</evidence>
<dbReference type="EMBL" id="CP015579">
    <property type="protein sequence ID" value="ARU93668.1"/>
    <property type="molecule type" value="Genomic_DNA"/>
</dbReference>
<organism evidence="2 5">
    <name type="scientific">Tatumella citrea</name>
    <name type="common">Pantoea citrea</name>
    <dbReference type="NCBI Taxonomy" id="53336"/>
    <lineage>
        <taxon>Bacteria</taxon>
        <taxon>Pseudomonadati</taxon>
        <taxon>Pseudomonadota</taxon>
        <taxon>Gammaproteobacteria</taxon>
        <taxon>Enterobacterales</taxon>
        <taxon>Erwiniaceae</taxon>
        <taxon>Tatumella</taxon>
    </lineage>
</organism>
<protein>
    <recommendedName>
        <fullName evidence="6">Methyltransferase type 12 domain-containing protein</fullName>
    </recommendedName>
</protein>
<feature type="region of interest" description="Disordered" evidence="1">
    <location>
        <begin position="283"/>
        <end position="303"/>
    </location>
</feature>
<evidence type="ECO:0000313" key="4">
    <source>
        <dbReference type="Proteomes" id="UP000195729"/>
    </source>
</evidence>
<proteinExistence type="predicted"/>
<gene>
    <name evidence="2" type="ORF">A7K98_07685</name>
    <name evidence="3" type="ORF">A7K99_07685</name>
</gene>
<dbReference type="KEGG" id="tci:A7K98_07685"/>
<reference evidence="4 5" key="1">
    <citation type="submission" date="2016-05" db="EMBL/GenBank/DDBJ databases">
        <title>Complete genome sequence of two 2,5-diketo-D-glunonic acid producing strain Tatumella citrea.</title>
        <authorList>
            <person name="Duan C."/>
            <person name="Yang J."/>
            <person name="Yang S."/>
        </authorList>
    </citation>
    <scope>NUCLEOTIDE SEQUENCE [LARGE SCALE GENOMIC DNA]</scope>
    <source>
        <strain evidence="3 4">ATCC 39140</strain>
        <strain evidence="2 5">DSM 13699</strain>
    </source>
</reference>
<sequence>MNDIRKLTTQDLGLFGNAVRFVRLAAVRRLPKADITYEGNNPFNSFSGSQGVITMDSQPGVRAYNSFSLSLYDWWVLSVANRFAWRCPTSDIQLPFYRKNLSNRHLDIGAGTGYYPRHCMNICQLTLLDLNTECLFLALRRIGPARVKATVRHDIFQPFPEYLHQRYNSLALYYVLHCLNGSAEDKFIALKNASQALSADGMLFGTTISGELQRHNIFGRILLKIMNRKGIFTNYHDSAALLQSQLRQLFREVTVNEVGAVIMFTARYPLHSEAESANIPLNCRSDADLNDTPGETGEQSLLS</sequence>
<evidence type="ECO:0000313" key="3">
    <source>
        <dbReference type="EMBL" id="ARU97706.1"/>
    </source>
</evidence>
<keyword evidence="4" id="KW-1185">Reference proteome</keyword>
<dbReference type="InterPro" id="IPR029063">
    <property type="entry name" value="SAM-dependent_MTases_sf"/>
</dbReference>
<evidence type="ECO:0008006" key="6">
    <source>
        <dbReference type="Google" id="ProtNLM"/>
    </source>
</evidence>
<dbReference type="Proteomes" id="UP000195729">
    <property type="component" value="Chromosome"/>
</dbReference>
<dbReference type="SUPFAM" id="SSF53335">
    <property type="entry name" value="S-adenosyl-L-methionine-dependent methyltransferases"/>
    <property type="match status" value="1"/>
</dbReference>
<dbReference type="EMBL" id="CP015581">
    <property type="protein sequence ID" value="ARU97706.1"/>
    <property type="molecule type" value="Genomic_DNA"/>
</dbReference>
<evidence type="ECO:0000256" key="1">
    <source>
        <dbReference type="SAM" id="MobiDB-lite"/>
    </source>
</evidence>
<dbReference type="AlphaFoldDB" id="A0A1Y0L7M8"/>
<evidence type="ECO:0000313" key="2">
    <source>
        <dbReference type="EMBL" id="ARU93668.1"/>
    </source>
</evidence>
<dbReference type="Gene3D" id="3.40.50.150">
    <property type="entry name" value="Vaccinia Virus protein VP39"/>
    <property type="match status" value="1"/>
</dbReference>
<name>A0A1Y0L7M8_TATCI</name>
<dbReference type="Proteomes" id="UP000195814">
    <property type="component" value="Chromosome"/>
</dbReference>
<accession>A0A1Y0L7M8</accession>